<dbReference type="Pfam" id="PF13561">
    <property type="entry name" value="adh_short_C2"/>
    <property type="match status" value="1"/>
</dbReference>
<sequence>DEIFKKDLLRGKVIIVTGGGSGICYGITQYLQLYGAHTAIISRTFDKLEKASKEIMKIANNNTICLPVSADVRDYKALSNAFDKVLERFGRIDVLINGSAGNFLCPASHLTPGGFKTVMEIDTFGTFNASKLAYDKYMKLNGGGNIINLSMTLHNTATIMQVHAGCAKSAIDTMTKHLAVEWGLDQVRVNSIQIGPIEGTEGFSRLLPQDELKRYKEMIPLQRFGLPIDIARMVLFLISDAASYVTGAIIPVEGASQFTTSNIHGYPNALKMSKL</sequence>
<dbReference type="EMBL" id="GG738854">
    <property type="protein sequence ID" value="EFC47484.1"/>
    <property type="molecule type" value="Genomic_DNA"/>
</dbReference>
<evidence type="ECO:0000256" key="5">
    <source>
        <dbReference type="ARBA" id="ARBA00048340"/>
    </source>
</evidence>
<feature type="non-terminal residue" evidence="6">
    <location>
        <position position="1"/>
    </location>
</feature>
<dbReference type="InParanoid" id="D2V6R1"/>
<dbReference type="GeneID" id="8861675"/>
<dbReference type="PRINTS" id="PR00081">
    <property type="entry name" value="GDHRDH"/>
</dbReference>
<dbReference type="VEuPathDB" id="AmoebaDB:NAEGRDRAFT_31570"/>
<dbReference type="InterPro" id="IPR045017">
    <property type="entry name" value="DECR2-like"/>
</dbReference>
<evidence type="ECO:0000313" key="7">
    <source>
        <dbReference type="Proteomes" id="UP000006671"/>
    </source>
</evidence>
<dbReference type="CDD" id="cd05369">
    <property type="entry name" value="TER_DECR_SDR_a"/>
    <property type="match status" value="1"/>
</dbReference>
<dbReference type="RefSeq" id="XP_002680228.1">
    <property type="nucleotide sequence ID" value="XM_002680182.1"/>
</dbReference>
<evidence type="ECO:0000256" key="3">
    <source>
        <dbReference type="ARBA" id="ARBA00026117"/>
    </source>
</evidence>
<dbReference type="OMA" id="MQAHVCA"/>
<dbReference type="PANTHER" id="PTHR43296:SF2">
    <property type="entry name" value="PEROXISOMAL 2,4-DIENOYL-COA REDUCTASE [(3E)-ENOYL-COA-PRODUCING]"/>
    <property type="match status" value="1"/>
</dbReference>
<comment type="catalytic activity">
    <reaction evidence="4">
        <text>a (2E,4E)-dienoyl-CoA + NADPH + H(+) = a 4,5-saturated-(3E)-enoyl-CoA + NADP(+)</text>
        <dbReference type="Rhea" id="RHEA:45912"/>
        <dbReference type="ChEBI" id="CHEBI:15378"/>
        <dbReference type="ChEBI" id="CHEBI:57783"/>
        <dbReference type="ChEBI" id="CHEBI:58349"/>
        <dbReference type="ChEBI" id="CHEBI:85101"/>
        <dbReference type="ChEBI" id="CHEBI:85493"/>
        <dbReference type="EC" id="1.3.1.124"/>
    </reaction>
</comment>
<dbReference type="SUPFAM" id="SSF51735">
    <property type="entry name" value="NAD(P)-binding Rossmann-fold domains"/>
    <property type="match status" value="1"/>
</dbReference>
<keyword evidence="7" id="KW-1185">Reference proteome</keyword>
<comment type="catalytic activity">
    <reaction evidence="5">
        <text>a (2E,4Z)-dienoyl-CoA + NADPH + H(+) = a 4,5-saturated-(3E)-enoyl-CoA + NADP(+)</text>
        <dbReference type="Rhea" id="RHEA:61892"/>
        <dbReference type="ChEBI" id="CHEBI:15378"/>
        <dbReference type="ChEBI" id="CHEBI:57783"/>
        <dbReference type="ChEBI" id="CHEBI:58349"/>
        <dbReference type="ChEBI" id="CHEBI:85099"/>
        <dbReference type="ChEBI" id="CHEBI:85493"/>
        <dbReference type="EC" id="1.3.1.124"/>
    </reaction>
</comment>
<keyword evidence="1" id="KW-0521">NADP</keyword>
<dbReference type="KEGG" id="ngr:NAEGRDRAFT_31570"/>
<dbReference type="InterPro" id="IPR036291">
    <property type="entry name" value="NAD(P)-bd_dom_sf"/>
</dbReference>
<dbReference type="InterPro" id="IPR002347">
    <property type="entry name" value="SDR_fam"/>
</dbReference>
<dbReference type="Proteomes" id="UP000006671">
    <property type="component" value="Unassembled WGS sequence"/>
</dbReference>
<dbReference type="GO" id="GO:0005777">
    <property type="term" value="C:peroxisome"/>
    <property type="evidence" value="ECO:0007669"/>
    <property type="project" value="TreeGrafter"/>
</dbReference>
<dbReference type="STRING" id="5762.D2V6R1"/>
<keyword evidence="2" id="KW-0560">Oxidoreductase</keyword>
<dbReference type="EC" id="1.3.1.124" evidence="3"/>
<dbReference type="PANTHER" id="PTHR43296">
    <property type="entry name" value="PEROXISOMAL 2,4-DIENOYL-COA REDUCTASE"/>
    <property type="match status" value="1"/>
</dbReference>
<organism evidence="7">
    <name type="scientific">Naegleria gruberi</name>
    <name type="common">Amoeba</name>
    <dbReference type="NCBI Taxonomy" id="5762"/>
    <lineage>
        <taxon>Eukaryota</taxon>
        <taxon>Discoba</taxon>
        <taxon>Heterolobosea</taxon>
        <taxon>Tetramitia</taxon>
        <taxon>Eutetramitia</taxon>
        <taxon>Vahlkampfiidae</taxon>
        <taxon>Naegleria</taxon>
    </lineage>
</organism>
<evidence type="ECO:0000256" key="4">
    <source>
        <dbReference type="ARBA" id="ARBA00048009"/>
    </source>
</evidence>
<dbReference type="OrthoDB" id="2136131at2759"/>
<dbReference type="Gene3D" id="3.40.50.720">
    <property type="entry name" value="NAD(P)-binding Rossmann-like Domain"/>
    <property type="match status" value="1"/>
</dbReference>
<proteinExistence type="predicted"/>
<name>D2V6R1_NAEGR</name>
<dbReference type="AlphaFoldDB" id="D2V6R1"/>
<accession>D2V6R1</accession>
<dbReference type="GO" id="GO:0008670">
    <property type="term" value="F:2,4-dienoyl-CoA reductase (NADPH) activity"/>
    <property type="evidence" value="ECO:0007669"/>
    <property type="project" value="InterPro"/>
</dbReference>
<dbReference type="eggNOG" id="KOG0725">
    <property type="taxonomic scope" value="Eukaryota"/>
</dbReference>
<dbReference type="GO" id="GO:0009062">
    <property type="term" value="P:fatty acid catabolic process"/>
    <property type="evidence" value="ECO:0007669"/>
    <property type="project" value="InterPro"/>
</dbReference>
<protein>
    <recommendedName>
        <fullName evidence="3">2,4-dienoyl-CoA reductase [(3E)-enoyl-CoA-producing]</fullName>
        <ecNumber evidence="3">1.3.1.124</ecNumber>
    </recommendedName>
</protein>
<reference evidence="6 7" key="1">
    <citation type="journal article" date="2010" name="Cell">
        <title>The genome of Naegleria gruberi illuminates early eukaryotic versatility.</title>
        <authorList>
            <person name="Fritz-Laylin L.K."/>
            <person name="Prochnik S.E."/>
            <person name="Ginger M.L."/>
            <person name="Dacks J.B."/>
            <person name="Carpenter M.L."/>
            <person name="Field M.C."/>
            <person name="Kuo A."/>
            <person name="Paredez A."/>
            <person name="Chapman J."/>
            <person name="Pham J."/>
            <person name="Shu S."/>
            <person name="Neupane R."/>
            <person name="Cipriano M."/>
            <person name="Mancuso J."/>
            <person name="Tu H."/>
            <person name="Salamov A."/>
            <person name="Lindquist E."/>
            <person name="Shapiro H."/>
            <person name="Lucas S."/>
            <person name="Grigoriev I.V."/>
            <person name="Cande W.Z."/>
            <person name="Fulton C."/>
            <person name="Rokhsar D.S."/>
            <person name="Dawson S.C."/>
        </authorList>
    </citation>
    <scope>NUCLEOTIDE SEQUENCE [LARGE SCALE GENOMIC DNA]</scope>
    <source>
        <strain evidence="6 7">NEG-M</strain>
    </source>
</reference>
<evidence type="ECO:0000256" key="1">
    <source>
        <dbReference type="ARBA" id="ARBA00022857"/>
    </source>
</evidence>
<gene>
    <name evidence="6" type="ORF">NAEGRDRAFT_31570</name>
</gene>
<evidence type="ECO:0000256" key="2">
    <source>
        <dbReference type="ARBA" id="ARBA00023002"/>
    </source>
</evidence>
<evidence type="ECO:0000313" key="6">
    <source>
        <dbReference type="EMBL" id="EFC47484.1"/>
    </source>
</evidence>